<name>A0A150PTI8_SORCE</name>
<gene>
    <name evidence="1" type="ORF">BE04_31090</name>
</gene>
<dbReference type="AlphaFoldDB" id="A0A150PTI8"/>
<organism evidence="1 2">
    <name type="scientific">Sorangium cellulosum</name>
    <name type="common">Polyangium cellulosum</name>
    <dbReference type="NCBI Taxonomy" id="56"/>
    <lineage>
        <taxon>Bacteria</taxon>
        <taxon>Pseudomonadati</taxon>
        <taxon>Myxococcota</taxon>
        <taxon>Polyangia</taxon>
        <taxon>Polyangiales</taxon>
        <taxon>Polyangiaceae</taxon>
        <taxon>Sorangium</taxon>
    </lineage>
</organism>
<dbReference type="EMBL" id="JELX01001418">
    <property type="protein sequence ID" value="KYF59077.1"/>
    <property type="molecule type" value="Genomic_DNA"/>
</dbReference>
<comment type="caution">
    <text evidence="1">The sequence shown here is derived from an EMBL/GenBank/DDBJ whole genome shotgun (WGS) entry which is preliminary data.</text>
</comment>
<accession>A0A150PTI8</accession>
<reference evidence="1 2" key="1">
    <citation type="submission" date="2014-02" db="EMBL/GenBank/DDBJ databases">
        <title>The small core and large imbalanced accessory genome model reveals a collaborative survival strategy of Sorangium cellulosum strains in nature.</title>
        <authorList>
            <person name="Han K."/>
            <person name="Peng R."/>
            <person name="Blom J."/>
            <person name="Li Y.-Z."/>
        </authorList>
    </citation>
    <scope>NUCLEOTIDE SEQUENCE [LARGE SCALE GENOMIC DNA]</scope>
    <source>
        <strain evidence="1 2">So0157-18</strain>
    </source>
</reference>
<evidence type="ECO:0000313" key="2">
    <source>
        <dbReference type="Proteomes" id="UP000075604"/>
    </source>
</evidence>
<proteinExistence type="predicted"/>
<evidence type="ECO:0000313" key="1">
    <source>
        <dbReference type="EMBL" id="KYF59077.1"/>
    </source>
</evidence>
<dbReference type="Proteomes" id="UP000075604">
    <property type="component" value="Unassembled WGS sequence"/>
</dbReference>
<protein>
    <submittedName>
        <fullName evidence="1">Uncharacterized protein</fullName>
    </submittedName>
</protein>
<sequence length="289" mass="30882">MLLIASVAAATIVACELPPETITVLDRNDAFLRGYGDEVSVGLIRFLAIFGHAGSVQVTVDDRFTVLAEDVDNGGIVTLPAELGRIGQLDFGGASIVDWQADVLARDAPVAVGGTIVAALEQDAVGTDTARDEVRRRADRLREALRFYIAGPEGALTGLLDLDRTLKLGIALNCVQAVALGRVPPDLCKENPAHPEWKTPSGGGRDRIIGHDLIGIGGVISLNLVPDDFNEIMNVLRPLAESLSDEPFPSCGDAQDPDFVLCPPDWREISIHFKGNDAHWQLDSIIAPP</sequence>